<feature type="compositionally biased region" description="Basic and acidic residues" evidence="1">
    <location>
        <begin position="218"/>
        <end position="229"/>
    </location>
</feature>
<dbReference type="RefSeq" id="XP_022826398.1">
    <property type="nucleotide sequence ID" value="XM_022970630.1"/>
</dbReference>
<dbReference type="PANTHER" id="PTHR33327:SF3">
    <property type="entry name" value="RNA-DIRECTED DNA POLYMERASE"/>
    <property type="match status" value="1"/>
</dbReference>
<reference evidence="4" key="1">
    <citation type="submission" date="2025-08" db="UniProtKB">
        <authorList>
            <consortium name="RefSeq"/>
        </authorList>
    </citation>
    <scope>IDENTIFICATION</scope>
    <source>
        <strain evidence="4">Ishihara</strain>
        <tissue evidence="4">Whole body</tissue>
    </source>
</reference>
<sequence length="287" mass="32322">MTTGIPTHPVPVPPADVLAISIASRIPDFWGDQPRVWFIRVEAVLAPQKLGDDAKFDLVVSKLPKDVIMQLSDFLTKPPETGKFLALKTKLFTLLEDSKTRQIEKLIGEMELGDQKPSQLLHRMRDLARDKIPDDTLRVLWQGHLPSTVRAVLVVSETKDLDNLAVIADNVAEATRMNQVSAVGQKPTAHEQPEDSVTIATIAAELAKMNARLTNMERSRSRMRQDGYRHRQASRSSSRRRVPGAANRLCSYHFRYRHRAHRCIPPCAWKSKPAVEGNTNDRARSEN</sequence>
<name>A0A9J7E8K2_SPOLT</name>
<proteinExistence type="predicted"/>
<dbReference type="AlphaFoldDB" id="A0A9J7E8K2"/>
<evidence type="ECO:0000313" key="3">
    <source>
        <dbReference type="Proteomes" id="UP000301870"/>
    </source>
</evidence>
<dbReference type="KEGG" id="sliu:111356326"/>
<evidence type="ECO:0000256" key="1">
    <source>
        <dbReference type="SAM" id="MobiDB-lite"/>
    </source>
</evidence>
<protein>
    <submittedName>
        <fullName evidence="4">Uncharacterized protein LOC111356326</fullName>
    </submittedName>
</protein>
<gene>
    <name evidence="4" type="primary">LOC111356326</name>
</gene>
<accession>A0A9J7E8K2</accession>
<dbReference type="Proteomes" id="UP000301870">
    <property type="component" value="Chromosome 22"/>
</dbReference>
<feature type="compositionally biased region" description="Basic residues" evidence="1">
    <location>
        <begin position="230"/>
        <end position="242"/>
    </location>
</feature>
<feature type="region of interest" description="Disordered" evidence="1">
    <location>
        <begin position="218"/>
        <end position="244"/>
    </location>
</feature>
<organism evidence="3 4">
    <name type="scientific">Spodoptera litura</name>
    <name type="common">Asian cotton leafworm</name>
    <dbReference type="NCBI Taxonomy" id="69820"/>
    <lineage>
        <taxon>Eukaryota</taxon>
        <taxon>Metazoa</taxon>
        <taxon>Ecdysozoa</taxon>
        <taxon>Arthropoda</taxon>
        <taxon>Hexapoda</taxon>
        <taxon>Insecta</taxon>
        <taxon>Pterygota</taxon>
        <taxon>Neoptera</taxon>
        <taxon>Endopterygota</taxon>
        <taxon>Lepidoptera</taxon>
        <taxon>Glossata</taxon>
        <taxon>Ditrysia</taxon>
        <taxon>Noctuoidea</taxon>
        <taxon>Noctuidae</taxon>
        <taxon>Amphipyrinae</taxon>
        <taxon>Spodoptera</taxon>
    </lineage>
</organism>
<dbReference type="OrthoDB" id="10257314at2759"/>
<keyword evidence="3" id="KW-1185">Reference proteome</keyword>
<feature type="domain" description="DUF7041" evidence="2">
    <location>
        <begin position="26"/>
        <end position="107"/>
    </location>
</feature>
<dbReference type="GeneID" id="111356326"/>
<evidence type="ECO:0000259" key="2">
    <source>
        <dbReference type="Pfam" id="PF23055"/>
    </source>
</evidence>
<dbReference type="PANTHER" id="PTHR33327">
    <property type="entry name" value="ENDONUCLEASE"/>
    <property type="match status" value="1"/>
</dbReference>
<evidence type="ECO:0000313" key="4">
    <source>
        <dbReference type="RefSeq" id="XP_022826398.1"/>
    </source>
</evidence>
<dbReference type="Pfam" id="PF23055">
    <property type="entry name" value="DUF7041"/>
    <property type="match status" value="1"/>
</dbReference>
<dbReference type="InterPro" id="IPR055469">
    <property type="entry name" value="DUF7041"/>
</dbReference>